<protein>
    <submittedName>
        <fullName evidence="2">Uncharacterized protein</fullName>
    </submittedName>
</protein>
<reference evidence="2" key="1">
    <citation type="submission" date="2014-09" db="EMBL/GenBank/DDBJ databases">
        <authorList>
            <person name="Magalhaes I.L.F."/>
            <person name="Oliveira U."/>
            <person name="Santos F.R."/>
            <person name="Vidigal T.H.D.A."/>
            <person name="Brescovit A.D."/>
            <person name="Santos A.J."/>
        </authorList>
    </citation>
    <scope>NUCLEOTIDE SEQUENCE</scope>
    <source>
        <tissue evidence="2">Shoot tissue taken approximately 20 cm above the soil surface</tissue>
    </source>
</reference>
<accession>A0A0A9ERC3</accession>
<feature type="region of interest" description="Disordered" evidence="1">
    <location>
        <begin position="47"/>
        <end position="82"/>
    </location>
</feature>
<evidence type="ECO:0000313" key="2">
    <source>
        <dbReference type="EMBL" id="JAE02607.1"/>
    </source>
</evidence>
<dbReference type="EMBL" id="GBRH01195289">
    <property type="protein sequence ID" value="JAE02607.1"/>
    <property type="molecule type" value="Transcribed_RNA"/>
</dbReference>
<sequence length="106" mass="12109">MPRKAGPQESEELPIHPYEAERLRQCMRNNARLKQLGIPPLAATVFTKKTSITSDKNKPKHSNCEDSESEYDPQQDHTAEEDFFDANTAKVLTPSILTRHNMLLFL</sequence>
<name>A0A0A9ERC3_ARUDO</name>
<reference evidence="2" key="2">
    <citation type="journal article" date="2015" name="Data Brief">
        <title>Shoot transcriptome of the giant reed, Arundo donax.</title>
        <authorList>
            <person name="Barrero R.A."/>
            <person name="Guerrero F.D."/>
            <person name="Moolhuijzen P."/>
            <person name="Goolsby J.A."/>
            <person name="Tidwell J."/>
            <person name="Bellgard S.E."/>
            <person name="Bellgard M.I."/>
        </authorList>
    </citation>
    <scope>NUCLEOTIDE SEQUENCE</scope>
    <source>
        <tissue evidence="2">Shoot tissue taken approximately 20 cm above the soil surface</tissue>
    </source>
</reference>
<evidence type="ECO:0000256" key="1">
    <source>
        <dbReference type="SAM" id="MobiDB-lite"/>
    </source>
</evidence>
<dbReference type="AlphaFoldDB" id="A0A0A9ERC3"/>
<proteinExistence type="predicted"/>
<organism evidence="2">
    <name type="scientific">Arundo donax</name>
    <name type="common">Giant reed</name>
    <name type="synonym">Donax arundinaceus</name>
    <dbReference type="NCBI Taxonomy" id="35708"/>
    <lineage>
        <taxon>Eukaryota</taxon>
        <taxon>Viridiplantae</taxon>
        <taxon>Streptophyta</taxon>
        <taxon>Embryophyta</taxon>
        <taxon>Tracheophyta</taxon>
        <taxon>Spermatophyta</taxon>
        <taxon>Magnoliopsida</taxon>
        <taxon>Liliopsida</taxon>
        <taxon>Poales</taxon>
        <taxon>Poaceae</taxon>
        <taxon>PACMAD clade</taxon>
        <taxon>Arundinoideae</taxon>
        <taxon>Arundineae</taxon>
        <taxon>Arundo</taxon>
    </lineage>
</organism>